<evidence type="ECO:0000313" key="8">
    <source>
        <dbReference type="EMBL" id="CAH8384958.1"/>
    </source>
</evidence>
<dbReference type="InterPro" id="IPR036529">
    <property type="entry name" value="KIX_dom_sf"/>
</dbReference>
<reference evidence="8 9" key="1">
    <citation type="submission" date="2022-03" db="EMBL/GenBank/DDBJ databases">
        <authorList>
            <person name="Macdonald S."/>
            <person name="Ahmed S."/>
            <person name="Newling K."/>
        </authorList>
    </citation>
    <scope>NUCLEOTIDE SEQUENCE [LARGE SCALE GENOMIC DNA]</scope>
</reference>
<name>A0ABC8LMI6_ERUVS</name>
<feature type="compositionally biased region" description="Low complexity" evidence="5">
    <location>
        <begin position="536"/>
        <end position="557"/>
    </location>
</feature>
<feature type="region of interest" description="Disordered" evidence="5">
    <location>
        <begin position="536"/>
        <end position="635"/>
    </location>
</feature>
<dbReference type="Pfam" id="PF21539">
    <property type="entry name" value="Med15_C"/>
    <property type="match status" value="1"/>
</dbReference>
<keyword evidence="3" id="KW-0804">Transcription</keyword>
<keyword evidence="2" id="KW-0805">Transcription regulation</keyword>
<evidence type="ECO:0000256" key="2">
    <source>
        <dbReference type="ARBA" id="ARBA00023015"/>
    </source>
</evidence>
<sequence length="893" mass="100901">MDGHSNGDWRLQHGPDLRAKVIAAIVQKLNMCFPTHIDGLNKTAISFENKIYGVAKDKDDYLRKISEKVFAVIRKFTTGSSANGAHSPNPAAQSLNQGQSLPTSLTYAQTPTSQQRLPQSNIQRNLNILDSSGLPTQAPITVSAAQNLNIQMGEGVASNLGPRTQRQIQGRQQLLQHPQQQQQSSNTMYQQSLLRQQQLPHHTSLSPVKQSFPQSSALSSQPSSSQQNSQFLPRHTQRVHSSHQQQMDVPSQKQNHLTSPQNNGEKQRTSQQKNMASFNVHGSSFLGTQGQEVDQYQPRMLQYLEDKQRFQAADSLHQSQNLADQQKKPYQLQTAHQTNRSTFQDATSKVVNTSGDDWREETYQKIKALREKYILILTALFKKLSDRVQEVDSHPQQKMMSSEWVKKLRTGRAVMEQVLMFLNVSRSSVSEKHRDMFSVYEAHVLNFTKTKSAKQQQQVHFPPSQINQTASHSLDKHQMNSSHQNGPLSSVPGLKTRPKMEPKDDIMSSSGDVMVHSLEQKPQLVIHSTISPAHQQLLQRPQQEPQKNQQQQQQLQKPENEMNDVRMRQRVNSKSELLQQKHLSTSQRQLPKTLASPARTSSSPHLMEKQTIPTPLNKTPAQEHPPLVTPSPEPITERPIDRLIRAIKSSSPESLAQSVSEMRSVITMSDRLAGSVYSIGESRDRFVEDLSEGTRFRLQEGDTNPTKRFKRSVTATPLDITSQTDHSHKTEPSYALLQEINEINKRLFETVVSICNEDVCQSEEVTSRTVVVTCSYVPVAISATFKALYNSGHVSQIQPLHLLVPENYPNSPIILDNLLFDTTSEHKYEDLSARTRSRFGLSMRKHSEPMSLKEIAKVWDECARATMVEYAERHGGGTFSSKYGRWESVLRDS</sequence>
<dbReference type="InterPro" id="IPR044661">
    <property type="entry name" value="MED15a/b/c-like"/>
</dbReference>
<dbReference type="AlphaFoldDB" id="A0ABC8LMI6"/>
<keyword evidence="9" id="KW-1185">Reference proteome</keyword>
<feature type="region of interest" description="Disordered" evidence="5">
    <location>
        <begin position="79"/>
        <end position="98"/>
    </location>
</feature>
<feature type="compositionally biased region" description="Low complexity" evidence="5">
    <location>
        <begin position="165"/>
        <end position="191"/>
    </location>
</feature>
<evidence type="ECO:0008006" key="10">
    <source>
        <dbReference type="Google" id="ProtNLM"/>
    </source>
</evidence>
<dbReference type="Pfam" id="PF16987">
    <property type="entry name" value="KIX_2"/>
    <property type="match status" value="1"/>
</dbReference>
<comment type="caution">
    <text evidence="8">The sequence shown here is derived from an EMBL/GenBank/DDBJ whole genome shotgun (WGS) entry which is preliminary data.</text>
</comment>
<dbReference type="Gene3D" id="1.10.246.20">
    <property type="entry name" value="Coactivator CBP, KIX domain"/>
    <property type="match status" value="1"/>
</dbReference>
<dbReference type="EMBL" id="CAKOAT010641820">
    <property type="protein sequence ID" value="CAH8384958.1"/>
    <property type="molecule type" value="Genomic_DNA"/>
</dbReference>
<feature type="region of interest" description="Disordered" evidence="5">
    <location>
        <begin position="469"/>
        <end position="509"/>
    </location>
</feature>
<feature type="compositionally biased region" description="Polar residues" evidence="5">
    <location>
        <begin position="192"/>
        <end position="209"/>
    </location>
</feature>
<dbReference type="Proteomes" id="UP001642260">
    <property type="component" value="Unassembled WGS sequence"/>
</dbReference>
<protein>
    <recommendedName>
        <fullName evidence="10">Mediator complex subunit 15 KIX domain-containing protein</fullName>
    </recommendedName>
</protein>
<dbReference type="InterPro" id="IPR036546">
    <property type="entry name" value="MED15_KIX"/>
</dbReference>
<feature type="compositionally biased region" description="Polar residues" evidence="5">
    <location>
        <begin position="479"/>
        <end position="488"/>
    </location>
</feature>
<feature type="domain" description="Mediator complex subunit 15 KIX" evidence="6">
    <location>
        <begin position="7"/>
        <end position="78"/>
    </location>
</feature>
<feature type="domain" description="ARC105/Med15 mediator subunit C-terminal" evidence="7">
    <location>
        <begin position="791"/>
        <end position="864"/>
    </location>
</feature>
<organism evidence="8 9">
    <name type="scientific">Eruca vesicaria subsp. sativa</name>
    <name type="common">Garden rocket</name>
    <name type="synonym">Eruca sativa</name>
    <dbReference type="NCBI Taxonomy" id="29727"/>
    <lineage>
        <taxon>Eukaryota</taxon>
        <taxon>Viridiplantae</taxon>
        <taxon>Streptophyta</taxon>
        <taxon>Embryophyta</taxon>
        <taxon>Tracheophyta</taxon>
        <taxon>Spermatophyta</taxon>
        <taxon>Magnoliopsida</taxon>
        <taxon>eudicotyledons</taxon>
        <taxon>Gunneridae</taxon>
        <taxon>Pentapetalae</taxon>
        <taxon>rosids</taxon>
        <taxon>malvids</taxon>
        <taxon>Brassicales</taxon>
        <taxon>Brassicaceae</taxon>
        <taxon>Brassiceae</taxon>
        <taxon>Eruca</taxon>
    </lineage>
</organism>
<feature type="compositionally biased region" description="Polar residues" evidence="5">
    <location>
        <begin position="570"/>
        <end position="590"/>
    </location>
</feature>
<evidence type="ECO:0000259" key="7">
    <source>
        <dbReference type="Pfam" id="PF21539"/>
    </source>
</evidence>
<gene>
    <name evidence="8" type="ORF">ERUC_LOCUS37441</name>
</gene>
<evidence type="ECO:0000256" key="3">
    <source>
        <dbReference type="ARBA" id="ARBA00023163"/>
    </source>
</evidence>
<comment type="subcellular location">
    <subcellularLocation>
        <location evidence="1">Nucleus</location>
    </subcellularLocation>
</comment>
<dbReference type="InterPro" id="IPR048386">
    <property type="entry name" value="Med15_C"/>
</dbReference>
<feature type="region of interest" description="Disordered" evidence="5">
    <location>
        <begin position="164"/>
        <end position="273"/>
    </location>
</feature>
<feature type="region of interest" description="Disordered" evidence="5">
    <location>
        <begin position="314"/>
        <end position="339"/>
    </location>
</feature>
<proteinExistence type="predicted"/>
<evidence type="ECO:0000313" key="9">
    <source>
        <dbReference type="Proteomes" id="UP001642260"/>
    </source>
</evidence>
<dbReference type="GO" id="GO:0005634">
    <property type="term" value="C:nucleus"/>
    <property type="evidence" value="ECO:0007669"/>
    <property type="project" value="UniProtKB-SubCell"/>
</dbReference>
<evidence type="ECO:0000256" key="4">
    <source>
        <dbReference type="ARBA" id="ARBA00023242"/>
    </source>
</evidence>
<feature type="compositionally biased region" description="Basic and acidic residues" evidence="5">
    <location>
        <begin position="558"/>
        <end position="567"/>
    </location>
</feature>
<feature type="compositionally biased region" description="Low complexity" evidence="5">
    <location>
        <begin position="210"/>
        <end position="232"/>
    </location>
</feature>
<feature type="compositionally biased region" description="Polar residues" evidence="5">
    <location>
        <begin position="242"/>
        <end position="273"/>
    </location>
</feature>
<evidence type="ECO:0000256" key="5">
    <source>
        <dbReference type="SAM" id="MobiDB-lite"/>
    </source>
</evidence>
<accession>A0ABC8LMI6</accession>
<evidence type="ECO:0000256" key="1">
    <source>
        <dbReference type="ARBA" id="ARBA00004123"/>
    </source>
</evidence>
<feature type="compositionally biased region" description="Polar residues" evidence="5">
    <location>
        <begin position="611"/>
        <end position="620"/>
    </location>
</feature>
<keyword evidence="4" id="KW-0539">Nucleus</keyword>
<dbReference type="PANTHER" id="PTHR33137">
    <property type="entry name" value="MEDIATOR OF RNA POLYMERASE II TRANSCRIPTION SUBUNIT 15A-RELATED"/>
    <property type="match status" value="1"/>
</dbReference>
<dbReference type="PANTHER" id="PTHR33137:SF32">
    <property type="entry name" value="MEDIATOR COMPLEX SUBUNIT 15 KIX DOMAIN-CONTAINING PROTEIN"/>
    <property type="match status" value="1"/>
</dbReference>
<evidence type="ECO:0000259" key="6">
    <source>
        <dbReference type="Pfam" id="PF16987"/>
    </source>
</evidence>